<dbReference type="GO" id="GO:0003677">
    <property type="term" value="F:DNA binding"/>
    <property type="evidence" value="ECO:0007669"/>
    <property type="project" value="UniProtKB-KW"/>
</dbReference>
<dbReference type="GO" id="GO:0006260">
    <property type="term" value="P:DNA replication"/>
    <property type="evidence" value="ECO:0007669"/>
    <property type="project" value="InterPro"/>
</dbReference>
<dbReference type="EC" id="5.6.2.4" evidence="11"/>
<evidence type="ECO:0000256" key="4">
    <source>
        <dbReference type="ARBA" id="ARBA00022806"/>
    </source>
</evidence>
<evidence type="ECO:0000256" key="6">
    <source>
        <dbReference type="ARBA" id="ARBA00023125"/>
    </source>
</evidence>
<evidence type="ECO:0000256" key="11">
    <source>
        <dbReference type="RuleBase" id="RU364053"/>
    </source>
</evidence>
<dbReference type="FunFam" id="1.10.10.160:FF:000001">
    <property type="entry name" value="ATP-dependent DNA helicase"/>
    <property type="match status" value="1"/>
</dbReference>
<feature type="domain" description="UvrD-like helicase ATP-binding" evidence="12">
    <location>
        <begin position="9"/>
        <end position="340"/>
    </location>
</feature>
<name>A0A1J0AGG7_9CYAN</name>
<evidence type="ECO:0000256" key="1">
    <source>
        <dbReference type="ARBA" id="ARBA00009922"/>
    </source>
</evidence>
<feature type="binding site" evidence="10">
    <location>
        <begin position="30"/>
        <end position="37"/>
    </location>
    <ligand>
        <name>ATP</name>
        <dbReference type="ChEBI" id="CHEBI:30616"/>
    </ligand>
</feature>
<proteinExistence type="inferred from homology"/>
<dbReference type="Gene3D" id="3.40.50.300">
    <property type="entry name" value="P-loop containing nucleotide triphosphate hydrolases"/>
    <property type="match status" value="2"/>
</dbReference>
<dbReference type="InterPro" id="IPR013986">
    <property type="entry name" value="DExx_box_DNA_helicase_dom_sf"/>
</dbReference>
<comment type="similarity">
    <text evidence="1 11">Belongs to the helicase family. UvrD subfamily.</text>
</comment>
<dbReference type="CDD" id="cd18807">
    <property type="entry name" value="SF1_C_UvrD"/>
    <property type="match status" value="1"/>
</dbReference>
<dbReference type="InterPro" id="IPR027417">
    <property type="entry name" value="P-loop_NTPase"/>
</dbReference>
<dbReference type="PANTHER" id="PTHR11070:SF2">
    <property type="entry name" value="ATP-DEPENDENT DNA HELICASE SRS2"/>
    <property type="match status" value="1"/>
</dbReference>
<feature type="domain" description="UvrD-like helicase C-terminal" evidence="13">
    <location>
        <begin position="341"/>
        <end position="617"/>
    </location>
</feature>
<accession>A0A1J0AGG7</accession>
<dbReference type="OrthoDB" id="9810135at2"/>
<dbReference type="GO" id="GO:0005829">
    <property type="term" value="C:cytosol"/>
    <property type="evidence" value="ECO:0007669"/>
    <property type="project" value="TreeGrafter"/>
</dbReference>
<dbReference type="Pfam" id="PF13361">
    <property type="entry name" value="UvrD_C"/>
    <property type="match status" value="1"/>
</dbReference>
<dbReference type="RefSeq" id="WP_071455374.1">
    <property type="nucleotide sequence ID" value="NZ_CP017675.1"/>
</dbReference>
<evidence type="ECO:0000256" key="10">
    <source>
        <dbReference type="PROSITE-ProRule" id="PRU00560"/>
    </source>
</evidence>
<evidence type="ECO:0000256" key="9">
    <source>
        <dbReference type="ARBA" id="ARBA00048988"/>
    </source>
</evidence>
<evidence type="ECO:0000256" key="7">
    <source>
        <dbReference type="ARBA" id="ARBA00023235"/>
    </source>
</evidence>
<dbReference type="GO" id="GO:0043138">
    <property type="term" value="F:3'-5' DNA helicase activity"/>
    <property type="evidence" value="ECO:0007669"/>
    <property type="project" value="UniProtKB-EC"/>
</dbReference>
<dbReference type="InterPro" id="IPR014016">
    <property type="entry name" value="UvrD-like_ATP-bd"/>
</dbReference>
<dbReference type="Gene3D" id="1.10.10.160">
    <property type="match status" value="1"/>
</dbReference>
<gene>
    <name evidence="14" type="primary">pcrA</name>
    <name evidence="14" type="ORF">GlitD10_2678</name>
</gene>
<comment type="catalytic activity">
    <reaction evidence="9 11">
        <text>ATP + H2O = ADP + phosphate + H(+)</text>
        <dbReference type="Rhea" id="RHEA:13065"/>
        <dbReference type="ChEBI" id="CHEBI:15377"/>
        <dbReference type="ChEBI" id="CHEBI:15378"/>
        <dbReference type="ChEBI" id="CHEBI:30616"/>
        <dbReference type="ChEBI" id="CHEBI:43474"/>
        <dbReference type="ChEBI" id="CHEBI:456216"/>
        <dbReference type="EC" id="5.6.2.4"/>
    </reaction>
</comment>
<dbReference type="GO" id="GO:0009314">
    <property type="term" value="P:response to radiation"/>
    <property type="evidence" value="ECO:0007669"/>
    <property type="project" value="UniProtKB-ARBA"/>
</dbReference>
<dbReference type="InterPro" id="IPR014017">
    <property type="entry name" value="DNA_helicase_UvrD-like_C"/>
</dbReference>
<dbReference type="PROSITE" id="PS51198">
    <property type="entry name" value="UVRD_HELICASE_ATP_BIND"/>
    <property type="match status" value="1"/>
</dbReference>
<reference evidence="14 15" key="1">
    <citation type="submission" date="2016-10" db="EMBL/GenBank/DDBJ databases">
        <title>Description of Gloeomargarita lithophora gen. nov., sp. nov., a thylakoid-bearing basal-branching cyanobacterium with intracellular carbonates, and proposal for Gloeomargaritales ord. nov.</title>
        <authorList>
            <person name="Moreira D."/>
            <person name="Tavera R."/>
            <person name="Benzerara K."/>
            <person name="Skouri-Panet F."/>
            <person name="Couradeau E."/>
            <person name="Gerard E."/>
            <person name="Loussert C."/>
            <person name="Novelo E."/>
            <person name="Zivanovic Y."/>
            <person name="Lopez-Garcia P."/>
        </authorList>
    </citation>
    <scope>NUCLEOTIDE SEQUENCE [LARGE SCALE GENOMIC DNA]</scope>
    <source>
        <strain evidence="14 15">D10</strain>
    </source>
</reference>
<evidence type="ECO:0000256" key="2">
    <source>
        <dbReference type="ARBA" id="ARBA00022741"/>
    </source>
</evidence>
<dbReference type="SUPFAM" id="SSF52540">
    <property type="entry name" value="P-loop containing nucleoside triphosphate hydrolases"/>
    <property type="match status" value="1"/>
</dbReference>
<keyword evidence="3 10" id="KW-0378">Hydrolase</keyword>
<dbReference type="FunFam" id="1.10.486.10:FF:000003">
    <property type="entry name" value="ATP-dependent DNA helicase"/>
    <property type="match status" value="1"/>
</dbReference>
<evidence type="ECO:0000313" key="14">
    <source>
        <dbReference type="EMBL" id="APB35021.1"/>
    </source>
</evidence>
<evidence type="ECO:0000259" key="13">
    <source>
        <dbReference type="PROSITE" id="PS51217"/>
    </source>
</evidence>
<evidence type="ECO:0000256" key="3">
    <source>
        <dbReference type="ARBA" id="ARBA00022801"/>
    </source>
</evidence>
<evidence type="ECO:0000256" key="5">
    <source>
        <dbReference type="ARBA" id="ARBA00022840"/>
    </source>
</evidence>
<organism evidence="14 15">
    <name type="scientific">Gloeomargarita lithophora Alchichica-D10</name>
    <dbReference type="NCBI Taxonomy" id="1188229"/>
    <lineage>
        <taxon>Bacteria</taxon>
        <taxon>Bacillati</taxon>
        <taxon>Cyanobacteriota</taxon>
        <taxon>Cyanophyceae</taxon>
        <taxon>Gloeomargaritales</taxon>
        <taxon>Gloeomargaritaceae</taxon>
        <taxon>Gloeomargarita</taxon>
    </lineage>
</organism>
<evidence type="ECO:0000259" key="12">
    <source>
        <dbReference type="PROSITE" id="PS51198"/>
    </source>
</evidence>
<keyword evidence="15" id="KW-1185">Reference proteome</keyword>
<dbReference type="GO" id="GO:0005524">
    <property type="term" value="F:ATP binding"/>
    <property type="evidence" value="ECO:0007669"/>
    <property type="project" value="UniProtKB-UniRule"/>
</dbReference>
<dbReference type="Gene3D" id="1.10.486.10">
    <property type="entry name" value="PCRA, domain 4"/>
    <property type="match status" value="1"/>
</dbReference>
<dbReference type="AlphaFoldDB" id="A0A1J0AGG7"/>
<dbReference type="Proteomes" id="UP000180235">
    <property type="component" value="Chromosome"/>
</dbReference>
<dbReference type="GO" id="GO:0033202">
    <property type="term" value="C:DNA helicase complex"/>
    <property type="evidence" value="ECO:0007669"/>
    <property type="project" value="TreeGrafter"/>
</dbReference>
<dbReference type="KEGG" id="glt:GlitD10_2678"/>
<comment type="catalytic activity">
    <reaction evidence="8">
        <text>Couples ATP hydrolysis with the unwinding of duplex DNA by translocating in the 3'-5' direction.</text>
        <dbReference type="EC" id="5.6.2.4"/>
    </reaction>
</comment>
<keyword evidence="4 10" id="KW-0347">Helicase</keyword>
<dbReference type="InterPro" id="IPR000212">
    <property type="entry name" value="DNA_helicase_UvrD/REP"/>
</dbReference>
<evidence type="ECO:0000256" key="8">
    <source>
        <dbReference type="ARBA" id="ARBA00034617"/>
    </source>
</evidence>
<dbReference type="PANTHER" id="PTHR11070">
    <property type="entry name" value="UVRD / RECB / PCRA DNA HELICASE FAMILY MEMBER"/>
    <property type="match status" value="1"/>
</dbReference>
<dbReference type="InterPro" id="IPR005751">
    <property type="entry name" value="ATP-dep_DNA_helicase_PcrA"/>
</dbReference>
<dbReference type="CDD" id="cd17932">
    <property type="entry name" value="DEXQc_UvrD"/>
    <property type="match status" value="1"/>
</dbReference>
<keyword evidence="6 11" id="KW-0238">DNA-binding</keyword>
<keyword evidence="7" id="KW-0413">Isomerase</keyword>
<keyword evidence="5 10" id="KW-0067">ATP-binding</keyword>
<dbReference type="EMBL" id="CP017675">
    <property type="protein sequence ID" value="APB35021.1"/>
    <property type="molecule type" value="Genomic_DNA"/>
</dbReference>
<evidence type="ECO:0000313" key="15">
    <source>
        <dbReference type="Proteomes" id="UP000180235"/>
    </source>
</evidence>
<dbReference type="PROSITE" id="PS51217">
    <property type="entry name" value="UVRD_HELICASE_CTER"/>
    <property type="match status" value="1"/>
</dbReference>
<dbReference type="NCBIfam" id="TIGR01073">
    <property type="entry name" value="pcrA"/>
    <property type="match status" value="1"/>
</dbReference>
<dbReference type="Pfam" id="PF00580">
    <property type="entry name" value="UvrD-helicase"/>
    <property type="match status" value="1"/>
</dbReference>
<dbReference type="STRING" id="1188229.GlitD10_2678"/>
<dbReference type="GO" id="GO:0000725">
    <property type="term" value="P:recombinational repair"/>
    <property type="evidence" value="ECO:0007669"/>
    <property type="project" value="TreeGrafter"/>
</dbReference>
<dbReference type="GO" id="GO:0016887">
    <property type="term" value="F:ATP hydrolysis activity"/>
    <property type="evidence" value="ECO:0007669"/>
    <property type="project" value="RHEA"/>
</dbReference>
<protein>
    <recommendedName>
        <fullName evidence="11">ATP-dependent DNA helicase</fullName>
        <ecNumber evidence="11">5.6.2.4</ecNumber>
    </recommendedName>
</protein>
<keyword evidence="2 10" id="KW-0547">Nucleotide-binding</keyword>
<sequence>MDTQTLLLSGLNPAQCQAVQHFCGPLLVVAGAGSGKTRALTYRIAYLLEHYRVDPEHILAVTFTNKAAKEIKMRIEDLLAQRLAKQAGQEFDQLSGVEQNQLRSQVYRNVTRQLWMGTFHSLCGRLLRYDIEKYQDEQGRQWTKNFTILDEGEAQTLIKQITQKDMNLDEKRFETRQVRYTISRIKNQGKSPSQYEREEANYRGRVIAEVYSRYQQELAKNNSLDFDDLLLVPVRLFQQNEQILTYWHQQFRHIAVDEYQDTNHTQYELIRLLATNGRTAQDIPWQNRSIFVVGDADQSIYRFRGADFTILMNFQNDFGDRLPDDDTRTMVKLEQNYRSVANILTAANHLIQHNQERIDKVLRPSHGNGEKIITFEATDERDEADYILQKLRYLQQKNPHYSWQNFAILYRTNAQSRALEEVLVRGDIPYHVVGGLRFYDRKEIKDALAYLRLLVNPTDNLSLIRVINTPRRGIGKTTLDQIGQMATEGDRSLWQVIAGTDALTQLKGKTAKSIQEFVYLIEHWQQQLDTKTAPEIIQGILTQSGYRRELELESTDESAERLQNLQELVNAAIQYGEENEDTSLIGFLSNASLASDLDQLEQGPEKITLMTLHASKGLEFPVVFLVGLEQGLFPNFRSLNDPVALEEERRLCYVGITRAKERLFLTHATSRRLYGNQREPAVASMFLEELPPDVVQADGAQSWGNPTQTVKIHPRAHRPAAQTPPRRTWSVGDRCLHRKFGVGQITHIFGQEPRVHLGIRFESHPTPKMIDPRLVELTPLEDG</sequence>